<proteinExistence type="predicted"/>
<evidence type="ECO:0000313" key="1">
    <source>
        <dbReference type="EMBL" id="HHQ51015.1"/>
    </source>
</evidence>
<reference evidence="1" key="1">
    <citation type="journal article" date="2020" name="mSystems">
        <title>Genome- and Community-Level Interaction Insights into Carbon Utilization and Element Cycling Functions of Hydrothermarchaeota in Hydrothermal Sediment.</title>
        <authorList>
            <person name="Zhou Z."/>
            <person name="Liu Y."/>
            <person name="Xu W."/>
            <person name="Pan J."/>
            <person name="Luo Z.H."/>
            <person name="Li M."/>
        </authorList>
    </citation>
    <scope>NUCLEOTIDE SEQUENCE [LARGE SCALE GENOMIC DNA]</scope>
    <source>
        <strain evidence="1">SpSt-1105</strain>
    </source>
</reference>
<comment type="caution">
    <text evidence="1">The sequence shown here is derived from an EMBL/GenBank/DDBJ whole genome shotgun (WGS) entry which is preliminary data.</text>
</comment>
<dbReference type="PANTHER" id="PTHR10151:SF120">
    <property type="entry name" value="BIS(5'-ADENOSYL)-TRIPHOSPHATASE"/>
    <property type="match status" value="1"/>
</dbReference>
<dbReference type="InterPro" id="IPR002591">
    <property type="entry name" value="Phosphodiest/P_Trfase"/>
</dbReference>
<name>A0A7J3Z8V7_9CREN</name>
<dbReference type="GO" id="GO:0016787">
    <property type="term" value="F:hydrolase activity"/>
    <property type="evidence" value="ECO:0007669"/>
    <property type="project" value="UniProtKB-ARBA"/>
</dbReference>
<sequence>MVYSMVYYPCLSDLIVGMRMKKTKTLVLGVDGLWPELVEKYAKEGVIPNIAKLIENGVFLRMFPLPPCDTPTNWISLVTGATPGRHGALGFNVHLPGYPLDRVLVPDTKIVEVEFIWDVAEKRGLLCILVNWPFSWPPTLKKGITIAGTGPGDPRWRIEYGCVYTTHPQDPREVEVKLVRAGNWKNVPESYSPPLEAVLPLKLTRSAFVWTESGWESAIAEVREATPMSMRYRGRLESVSVDTSKGYYALVLDSTGQGYDTIIIAKQKDARKAITILKREKPWSDWISDVFDFKVVAKYHGAEIDESLPRGPLKGVFRLKLVDLSTNGDKLTIFRTDIFRADGWVSPENMASEVVENVGPYCEGLELIPIITLTRNDWNTYFELLREQTNWFAKAYKYFSEKYDWDLFFMQLHIFDALNHFLLRKLCPESPDYSEEEARRVWKIYEEALRITDDLVGKLLDLSGEDINIVVVSDHGALPTWKLVWPGTVLMERGLLRFKEVNGKLEIDWDHTKAFPWVMDVWVNLKGRFPHGIVNEDEYEKVVEEVVDALYSLRDPETGKRVVATVVVTKKEGMFFGLSGKYVADVYYFFNPPYTDIDVHRHKIFELSLREIRRLSVMQHSKTIAAHDHYLPNEKMGIFSNAAILLMHGPNIRKASVEKPVYTIDLTPTLCFLHGIPFPAQCEGKVLFEIINISEKEQKQKSREVG</sequence>
<dbReference type="Gene3D" id="3.40.720.10">
    <property type="entry name" value="Alkaline Phosphatase, subunit A"/>
    <property type="match status" value="3"/>
</dbReference>
<dbReference type="EMBL" id="DRYQ01000094">
    <property type="protein sequence ID" value="HHQ51015.1"/>
    <property type="molecule type" value="Genomic_DNA"/>
</dbReference>
<dbReference type="PANTHER" id="PTHR10151">
    <property type="entry name" value="ECTONUCLEOTIDE PYROPHOSPHATASE/PHOSPHODIESTERASE"/>
    <property type="match status" value="1"/>
</dbReference>
<dbReference type="SUPFAM" id="SSF53649">
    <property type="entry name" value="Alkaline phosphatase-like"/>
    <property type="match status" value="1"/>
</dbReference>
<accession>A0A7J3Z8V7</accession>
<gene>
    <name evidence="1" type="ORF">ENM66_06675</name>
</gene>
<dbReference type="InterPro" id="IPR017850">
    <property type="entry name" value="Alkaline_phosphatase_core_sf"/>
</dbReference>
<protein>
    <recommendedName>
        <fullName evidence="2">Nucleotide pyrophosphatase</fullName>
    </recommendedName>
</protein>
<evidence type="ECO:0008006" key="2">
    <source>
        <dbReference type="Google" id="ProtNLM"/>
    </source>
</evidence>
<organism evidence="1">
    <name type="scientific">Ignisphaera aggregans</name>
    <dbReference type="NCBI Taxonomy" id="334771"/>
    <lineage>
        <taxon>Archaea</taxon>
        <taxon>Thermoproteota</taxon>
        <taxon>Thermoprotei</taxon>
        <taxon>Desulfurococcales</taxon>
        <taxon>Desulfurococcaceae</taxon>
        <taxon>Ignisphaera</taxon>
    </lineage>
</organism>
<dbReference type="Pfam" id="PF01663">
    <property type="entry name" value="Phosphodiest"/>
    <property type="match status" value="2"/>
</dbReference>
<dbReference type="AlphaFoldDB" id="A0A7J3Z8V7"/>